<evidence type="ECO:0000256" key="1">
    <source>
        <dbReference type="SAM" id="SignalP"/>
    </source>
</evidence>
<sequence>MVKLQPLLFSFTLFTGLALAPGAFADVSAYIYIPDIPGESNVSQKEGWIDLASFHYPVIREESAQVGRGRARGRAEVGPVMMGKWADSASVYINLATLQGKVFDEVIVEIYQDSGETRHLQFRYTFRNVTFTSYTSEMATGGERVHETFGMTFEELRVLYIELDDDHSAGDEHEIEYDIAAGV</sequence>
<name>A0A5N0T5E7_9GAMM</name>
<evidence type="ECO:0000313" key="3">
    <source>
        <dbReference type="Proteomes" id="UP000325372"/>
    </source>
</evidence>
<dbReference type="SUPFAM" id="SSF141452">
    <property type="entry name" value="Hcp1-like"/>
    <property type="match status" value="1"/>
</dbReference>
<comment type="caution">
    <text evidence="2">The sequence shown here is derived from an EMBL/GenBank/DDBJ whole genome shotgun (WGS) entry which is preliminary data.</text>
</comment>
<dbReference type="Pfam" id="PF05638">
    <property type="entry name" value="T6SS_HCP"/>
    <property type="match status" value="1"/>
</dbReference>
<feature type="signal peptide" evidence="1">
    <location>
        <begin position="1"/>
        <end position="25"/>
    </location>
</feature>
<feature type="chain" id="PRO_5024375709" evidence="1">
    <location>
        <begin position="26"/>
        <end position="183"/>
    </location>
</feature>
<dbReference type="EMBL" id="VYXP01000009">
    <property type="protein sequence ID" value="KAA9130173.1"/>
    <property type="molecule type" value="Genomic_DNA"/>
</dbReference>
<protein>
    <submittedName>
        <fullName evidence="2">Type VI secretion system tube protein Hcp</fullName>
    </submittedName>
</protein>
<dbReference type="InterPro" id="IPR053165">
    <property type="entry name" value="HSI-I_assembly_Hcp1"/>
</dbReference>
<evidence type="ECO:0000313" key="2">
    <source>
        <dbReference type="EMBL" id="KAA9130173.1"/>
    </source>
</evidence>
<dbReference type="InterPro" id="IPR036624">
    <property type="entry name" value="Hcp1-lik_sf"/>
</dbReference>
<organism evidence="2 3">
    <name type="scientific">Marinihelvus fidelis</name>
    <dbReference type="NCBI Taxonomy" id="2613842"/>
    <lineage>
        <taxon>Bacteria</taxon>
        <taxon>Pseudomonadati</taxon>
        <taxon>Pseudomonadota</taxon>
        <taxon>Gammaproteobacteria</taxon>
        <taxon>Chromatiales</taxon>
        <taxon>Wenzhouxiangellaceae</taxon>
        <taxon>Marinihelvus</taxon>
    </lineage>
</organism>
<dbReference type="PANTHER" id="PTHR36152">
    <property type="entry name" value="CYTOPLASMIC PROTEIN-RELATED"/>
    <property type="match status" value="1"/>
</dbReference>
<dbReference type="InterPro" id="IPR008514">
    <property type="entry name" value="T6SS_Hcp"/>
</dbReference>
<dbReference type="RefSeq" id="WP_150865008.1">
    <property type="nucleotide sequence ID" value="NZ_VYXP01000009.1"/>
</dbReference>
<proteinExistence type="predicted"/>
<dbReference type="Proteomes" id="UP000325372">
    <property type="component" value="Unassembled WGS sequence"/>
</dbReference>
<reference evidence="2 3" key="1">
    <citation type="submission" date="2019-09" db="EMBL/GenBank/DDBJ databases">
        <title>Wenzhouxiangella sp. Genome sequencing and assembly.</title>
        <authorList>
            <person name="Zhang R."/>
        </authorList>
    </citation>
    <scope>NUCLEOTIDE SEQUENCE [LARGE SCALE GENOMIC DNA]</scope>
    <source>
        <strain evidence="2 3">W260</strain>
    </source>
</reference>
<gene>
    <name evidence="2" type="ORF">F3N42_13465</name>
</gene>
<dbReference type="Gene3D" id="2.30.110.20">
    <property type="entry name" value="Hcp1-like"/>
    <property type="match status" value="1"/>
</dbReference>
<keyword evidence="3" id="KW-1185">Reference proteome</keyword>
<accession>A0A5N0T5E7</accession>
<dbReference type="PANTHER" id="PTHR36152:SF1">
    <property type="entry name" value="UBIQUITIN-LIKE DOMAIN-CONTAINING PROTEIN"/>
    <property type="match status" value="1"/>
</dbReference>
<dbReference type="AlphaFoldDB" id="A0A5N0T5E7"/>
<keyword evidence="1" id="KW-0732">Signal</keyword>